<proteinExistence type="predicted"/>
<reference evidence="1" key="1">
    <citation type="submission" date="2020-08" db="EMBL/GenBank/DDBJ databases">
        <title>Multicomponent nature underlies the extraordinary mechanical properties of spider dragline silk.</title>
        <authorList>
            <person name="Kono N."/>
            <person name="Nakamura H."/>
            <person name="Mori M."/>
            <person name="Yoshida Y."/>
            <person name="Ohtoshi R."/>
            <person name="Malay A.D."/>
            <person name="Moran D.A.P."/>
            <person name="Tomita M."/>
            <person name="Numata K."/>
            <person name="Arakawa K."/>
        </authorList>
    </citation>
    <scope>NUCLEOTIDE SEQUENCE</scope>
</reference>
<evidence type="ECO:0000313" key="1">
    <source>
        <dbReference type="EMBL" id="GFS44651.1"/>
    </source>
</evidence>
<dbReference type="EMBL" id="BMAW01090404">
    <property type="protein sequence ID" value="GFS44651.1"/>
    <property type="molecule type" value="Genomic_DNA"/>
</dbReference>
<gene>
    <name evidence="1" type="ORF">NPIL_43551</name>
</gene>
<dbReference type="Proteomes" id="UP000887013">
    <property type="component" value="Unassembled WGS sequence"/>
</dbReference>
<sequence length="146" mass="16046">MLELKFEIAVSSSSILLIGEFPVMLLEREASDHDAEFFVLRQLIGKPLKLELINKFAYLLVSLSGLGENLDSCSLDPSGNSSTGQVPQLLNEEIFSRNVVYGYRRDVSLLSIGLMVGSHVRLNGSTCCSGRSSGRLDQKVGRFFDS</sequence>
<evidence type="ECO:0000313" key="2">
    <source>
        <dbReference type="Proteomes" id="UP000887013"/>
    </source>
</evidence>
<organism evidence="1 2">
    <name type="scientific">Nephila pilipes</name>
    <name type="common">Giant wood spider</name>
    <name type="synonym">Nephila maculata</name>
    <dbReference type="NCBI Taxonomy" id="299642"/>
    <lineage>
        <taxon>Eukaryota</taxon>
        <taxon>Metazoa</taxon>
        <taxon>Ecdysozoa</taxon>
        <taxon>Arthropoda</taxon>
        <taxon>Chelicerata</taxon>
        <taxon>Arachnida</taxon>
        <taxon>Araneae</taxon>
        <taxon>Araneomorphae</taxon>
        <taxon>Entelegynae</taxon>
        <taxon>Araneoidea</taxon>
        <taxon>Nephilidae</taxon>
        <taxon>Nephila</taxon>
    </lineage>
</organism>
<keyword evidence="2" id="KW-1185">Reference proteome</keyword>
<name>A0A8X6IG78_NEPPI</name>
<accession>A0A8X6IG78</accession>
<protein>
    <submittedName>
        <fullName evidence="1">Uncharacterized protein</fullName>
    </submittedName>
</protein>
<dbReference type="AlphaFoldDB" id="A0A8X6IG78"/>
<comment type="caution">
    <text evidence="1">The sequence shown here is derived from an EMBL/GenBank/DDBJ whole genome shotgun (WGS) entry which is preliminary data.</text>
</comment>